<keyword evidence="2 6" id="KW-0067">ATP-binding</keyword>
<dbReference type="GO" id="GO:0000146">
    <property type="term" value="F:microfilament motor activity"/>
    <property type="evidence" value="ECO:0000318"/>
    <property type="project" value="GO_Central"/>
</dbReference>
<dbReference type="Gene3D" id="1.20.120.720">
    <property type="entry name" value="Myosin VI head, motor domain, U50 subdomain"/>
    <property type="match status" value="1"/>
</dbReference>
<dbReference type="Gramene" id="PNW79466">
    <property type="protein sequence ID" value="PNW79466"/>
    <property type="gene ID" value="CHLRE_09g416250v5"/>
</dbReference>
<dbReference type="GO" id="GO:0005524">
    <property type="term" value="F:ATP binding"/>
    <property type="evidence" value="ECO:0007669"/>
    <property type="project" value="UniProtKB-UniRule"/>
</dbReference>
<dbReference type="PROSITE" id="PS50096">
    <property type="entry name" value="IQ"/>
    <property type="match status" value="3"/>
</dbReference>
<keyword evidence="10" id="KW-1185">Reference proteome</keyword>
<dbReference type="FunCoup" id="A0A2K3DG07">
    <property type="interactions" value="440"/>
</dbReference>
<evidence type="ECO:0000313" key="9">
    <source>
        <dbReference type="EMBL" id="PNW79466.1"/>
    </source>
</evidence>
<dbReference type="PRINTS" id="PR00193">
    <property type="entry name" value="MYOSINHEAVY"/>
</dbReference>
<dbReference type="GO" id="GO:0016459">
    <property type="term" value="C:myosin complex"/>
    <property type="evidence" value="ECO:0007669"/>
    <property type="project" value="UniProtKB-KW"/>
</dbReference>
<dbReference type="STRING" id="3055.A0A2K3DG07"/>
<feature type="binding site" evidence="6">
    <location>
        <begin position="157"/>
        <end position="164"/>
    </location>
    <ligand>
        <name>ATP</name>
        <dbReference type="ChEBI" id="CHEBI:30616"/>
    </ligand>
</feature>
<dbReference type="FunFam" id="1.10.10.820:FF:000001">
    <property type="entry name" value="Myosin heavy chain"/>
    <property type="match status" value="1"/>
</dbReference>
<feature type="compositionally biased region" description="Polar residues" evidence="7">
    <location>
        <begin position="1184"/>
        <end position="1197"/>
    </location>
</feature>
<dbReference type="Gene3D" id="1.20.58.530">
    <property type="match status" value="1"/>
</dbReference>
<dbReference type="PANTHER" id="PTHR13140">
    <property type="entry name" value="MYOSIN"/>
    <property type="match status" value="1"/>
</dbReference>
<feature type="region of interest" description="Disordered" evidence="7">
    <location>
        <begin position="1053"/>
        <end position="1094"/>
    </location>
</feature>
<dbReference type="InParanoid" id="A0A2K3DG07"/>
<dbReference type="OMA" id="NGSHHIC"/>
<dbReference type="GO" id="GO:0030048">
    <property type="term" value="P:actin filament-based movement"/>
    <property type="evidence" value="ECO:0007669"/>
    <property type="project" value="UniProtKB-ARBA"/>
</dbReference>
<feature type="compositionally biased region" description="Low complexity" evidence="7">
    <location>
        <begin position="1312"/>
        <end position="1332"/>
    </location>
</feature>
<name>A0A2K3DG07_CHLRE</name>
<dbReference type="PANTHER" id="PTHR13140:SF706">
    <property type="entry name" value="DILUTE CLASS UNCONVENTIONAL MYOSIN, ISOFORM C"/>
    <property type="match status" value="1"/>
</dbReference>
<dbReference type="InterPro" id="IPR036961">
    <property type="entry name" value="Kinesin_motor_dom_sf"/>
</dbReference>
<dbReference type="Gene3D" id="3.40.850.10">
    <property type="entry name" value="Kinesin motor domain"/>
    <property type="match status" value="1"/>
</dbReference>
<evidence type="ECO:0000256" key="3">
    <source>
        <dbReference type="ARBA" id="ARBA00023123"/>
    </source>
</evidence>
<reference evidence="9 10" key="1">
    <citation type="journal article" date="2007" name="Science">
        <title>The Chlamydomonas genome reveals the evolution of key animal and plant functions.</title>
        <authorList>
            <person name="Merchant S.S."/>
            <person name="Prochnik S.E."/>
            <person name="Vallon O."/>
            <person name="Harris E.H."/>
            <person name="Karpowicz S.J."/>
            <person name="Witman G.B."/>
            <person name="Terry A."/>
            <person name="Salamov A."/>
            <person name="Fritz-Laylin L.K."/>
            <person name="Marechal-Drouard L."/>
            <person name="Marshall W.F."/>
            <person name="Qu L.H."/>
            <person name="Nelson D.R."/>
            <person name="Sanderfoot A.A."/>
            <person name="Spalding M.H."/>
            <person name="Kapitonov V.V."/>
            <person name="Ren Q."/>
            <person name="Ferris P."/>
            <person name="Lindquist E."/>
            <person name="Shapiro H."/>
            <person name="Lucas S.M."/>
            <person name="Grimwood J."/>
            <person name="Schmutz J."/>
            <person name="Cardol P."/>
            <person name="Cerutti H."/>
            <person name="Chanfreau G."/>
            <person name="Chen C.L."/>
            <person name="Cognat V."/>
            <person name="Croft M.T."/>
            <person name="Dent R."/>
            <person name="Dutcher S."/>
            <person name="Fernandez E."/>
            <person name="Fukuzawa H."/>
            <person name="Gonzalez-Ballester D."/>
            <person name="Gonzalez-Halphen D."/>
            <person name="Hallmann A."/>
            <person name="Hanikenne M."/>
            <person name="Hippler M."/>
            <person name="Inwood W."/>
            <person name="Jabbari K."/>
            <person name="Kalanon M."/>
            <person name="Kuras R."/>
            <person name="Lefebvre P.A."/>
            <person name="Lemaire S.D."/>
            <person name="Lobanov A.V."/>
            <person name="Lohr M."/>
            <person name="Manuell A."/>
            <person name="Meier I."/>
            <person name="Mets L."/>
            <person name="Mittag M."/>
            <person name="Mittelmeier T."/>
            <person name="Moroney J.V."/>
            <person name="Moseley J."/>
            <person name="Napoli C."/>
            <person name="Nedelcu A.M."/>
            <person name="Niyogi K."/>
            <person name="Novoselov S.V."/>
            <person name="Paulsen I.T."/>
            <person name="Pazour G."/>
            <person name="Purton S."/>
            <person name="Ral J.P."/>
            <person name="Riano-Pachon D.M."/>
            <person name="Riekhof W."/>
            <person name="Rymarquis L."/>
            <person name="Schroda M."/>
            <person name="Stern D."/>
            <person name="Umen J."/>
            <person name="Willows R."/>
            <person name="Wilson N."/>
            <person name="Zimmer S.L."/>
            <person name="Allmer J."/>
            <person name="Balk J."/>
            <person name="Bisova K."/>
            <person name="Chen C.J."/>
            <person name="Elias M."/>
            <person name="Gendler K."/>
            <person name="Hauser C."/>
            <person name="Lamb M.R."/>
            <person name="Ledford H."/>
            <person name="Long J.C."/>
            <person name="Minagawa J."/>
            <person name="Page M.D."/>
            <person name="Pan J."/>
            <person name="Pootakham W."/>
            <person name="Roje S."/>
            <person name="Rose A."/>
            <person name="Stahlberg E."/>
            <person name="Terauchi A.M."/>
            <person name="Yang P."/>
            <person name="Ball S."/>
            <person name="Bowler C."/>
            <person name="Dieckmann C.L."/>
            <person name="Gladyshev V.N."/>
            <person name="Green P."/>
            <person name="Jorgensen R."/>
            <person name="Mayfield S."/>
            <person name="Mueller-Roeber B."/>
            <person name="Rajamani S."/>
            <person name="Sayre R.T."/>
            <person name="Brokstein P."/>
            <person name="Dubchak I."/>
            <person name="Goodstein D."/>
            <person name="Hornick L."/>
            <person name="Huang Y.W."/>
            <person name="Jhaveri J."/>
            <person name="Luo Y."/>
            <person name="Martinez D."/>
            <person name="Ngau W.C."/>
            <person name="Otillar B."/>
            <person name="Poliakov A."/>
            <person name="Porter A."/>
            <person name="Szajkowski L."/>
            <person name="Werner G."/>
            <person name="Zhou K."/>
            <person name="Grigoriev I.V."/>
            <person name="Rokhsar D.S."/>
            <person name="Grossman A.R."/>
        </authorList>
    </citation>
    <scope>NUCLEOTIDE SEQUENCE [LARGE SCALE GENOMIC DNA]</scope>
    <source>
        <strain evidence="10">CC-503</strain>
    </source>
</reference>
<feature type="domain" description="Myosin motor" evidence="8">
    <location>
        <begin position="61"/>
        <end position="741"/>
    </location>
</feature>
<dbReference type="PROSITE" id="PS51456">
    <property type="entry name" value="MYOSIN_MOTOR"/>
    <property type="match status" value="1"/>
</dbReference>
<dbReference type="InterPro" id="IPR027417">
    <property type="entry name" value="P-loop_NTPase"/>
</dbReference>
<dbReference type="InterPro" id="IPR001609">
    <property type="entry name" value="Myosin_head_motor_dom-like"/>
</dbReference>
<dbReference type="GO" id="GO:0016020">
    <property type="term" value="C:membrane"/>
    <property type="evidence" value="ECO:0000318"/>
    <property type="project" value="GO_Central"/>
</dbReference>
<keyword evidence="1 6" id="KW-0547">Nucleotide-binding</keyword>
<keyword evidence="3 6" id="KW-0518">Myosin</keyword>
<dbReference type="GO" id="GO:0051015">
    <property type="term" value="F:actin filament binding"/>
    <property type="evidence" value="ECO:0000318"/>
    <property type="project" value="GO_Central"/>
</dbReference>
<feature type="region of interest" description="Disordered" evidence="7">
    <location>
        <begin position="1184"/>
        <end position="1230"/>
    </location>
</feature>
<dbReference type="SUPFAM" id="SSF52540">
    <property type="entry name" value="P-loop containing nucleoside triphosphate hydrolases"/>
    <property type="match status" value="1"/>
</dbReference>
<dbReference type="Gene3D" id="6.20.240.20">
    <property type="match status" value="1"/>
</dbReference>
<protein>
    <recommendedName>
        <fullName evidence="8">Myosin motor domain-containing protein</fullName>
    </recommendedName>
</protein>
<evidence type="ECO:0000256" key="1">
    <source>
        <dbReference type="ARBA" id="ARBA00022741"/>
    </source>
</evidence>
<dbReference type="InterPro" id="IPR000048">
    <property type="entry name" value="IQ_motif_EF-hand-BS"/>
</dbReference>
<dbReference type="GeneID" id="5722381"/>
<dbReference type="Proteomes" id="UP000006906">
    <property type="component" value="Chromosome 9"/>
</dbReference>
<evidence type="ECO:0000256" key="2">
    <source>
        <dbReference type="ARBA" id="ARBA00022840"/>
    </source>
</evidence>
<dbReference type="EMBL" id="CM008970">
    <property type="protein sequence ID" value="PNW79466.1"/>
    <property type="molecule type" value="Genomic_DNA"/>
</dbReference>
<feature type="region of interest" description="Disordered" evidence="7">
    <location>
        <begin position="1302"/>
        <end position="1332"/>
    </location>
</feature>
<evidence type="ECO:0000256" key="4">
    <source>
        <dbReference type="ARBA" id="ARBA00023175"/>
    </source>
</evidence>
<evidence type="ECO:0000256" key="5">
    <source>
        <dbReference type="ARBA" id="ARBA00023203"/>
    </source>
</evidence>
<dbReference type="SMART" id="SM00015">
    <property type="entry name" value="IQ"/>
    <property type="match status" value="3"/>
</dbReference>
<dbReference type="Pfam" id="PF00063">
    <property type="entry name" value="Myosin_head"/>
    <property type="match status" value="1"/>
</dbReference>
<evidence type="ECO:0000256" key="6">
    <source>
        <dbReference type="PROSITE-ProRule" id="PRU00782"/>
    </source>
</evidence>
<evidence type="ECO:0000256" key="7">
    <source>
        <dbReference type="SAM" id="MobiDB-lite"/>
    </source>
</evidence>
<dbReference type="SMART" id="SM00242">
    <property type="entry name" value="MYSc"/>
    <property type="match status" value="1"/>
</dbReference>
<proteinExistence type="inferred from homology"/>
<dbReference type="GO" id="GO:0007015">
    <property type="term" value="P:actin filament organization"/>
    <property type="evidence" value="ECO:0000318"/>
    <property type="project" value="GO_Central"/>
</dbReference>
<dbReference type="OrthoDB" id="6108017at2759"/>
<dbReference type="Gene3D" id="1.20.5.190">
    <property type="match status" value="2"/>
</dbReference>
<sequence>MTEGLAGLGRGARVFYRKDASTWQQGELVSLSDGKAAIQVGGQSLTVASDLVVAANPVLQDGIPDVVQLSYLNEPGILYNLEHRYKTDDIYTWAGPVLIALNPCKNLPLYTPEVAANYKQAARESVTTLAPHIYLVAAAAFRQMLRNKCSQSLVVSGESGAGKTETTKKAMQYFATLAGGTGVEDQVLETNPILEAFGNAKTLRNHNSSRFGKLIQIHFNGSHHICGANIKTYLLEKSRVSMQLKGERSFHIFYQLVRGATPAEREAFRLPAKVQEFQFLSQSGCYDIAGVDDAAEFRLVRKALADIGVDAESQAQLFTLLSGLLWLGNIEFEESGTGDSTKVHQNAALDNAAVLLGVSQEALITALTTRRIVAPGEVVIKLLKLNEAVEARNSLSKAIYSAVFNWIVTRINARLSLGKVTSGLYIAILDIYGFEQFDRNSFEQLCINYANERLQQQFTHHLFKLEQQEYESEGVDWTKVEFIDNQECVDVFETMPPKGLGILAVMDSQCKFPRATDSTLHTQLLDALNSKSHFGTNPRVPGSFIVKHYAGAVQYDTTGLLDKNKDTLGPDLIQLMASSHKPLLAELGGAVLEEAERSTKKGQTVITRFGQQLRELVAELDTTGLHFVRCIKPNMQLKPNSLEPVPTLHQLRCCGVLEVARVAAAGFPTRYRLEDFAARYSTLLTAEEQEALKRTQGSAGPRQVCLALLERFGLRVGQYQLGRTKVFFRPGVLGLVEDRWARMQAAVLAVQAGWRMYRCRSAYLRLRHAAVLSQSLWRARGARLAYRELVAQHAAALVLQSAWRMRRERNRFRKVMWAVVTIQTRGYRTWKFGKWLSRVMQERDRVELAVEETRVKHKLEADWFSALRTEYSVPMETVPVALAAWRECCAAGADSVDKVKEALVVWRTSLEAPQQPQVAATAEGNGAGGSGAAATAVQQPQQALAPAVAAAAVAAAAPAAPAVPVLRQPVMVMTPAVVTPAVVNRFELAQELAIQVERLNLENVKLQKQLTLERSLTQRYQHKCEEQSVTWLEQVRLLQAYIQKCRAMFGDSQLPPMPKQVASATQPTEARSPGPSAGGGGHADEDAPLASAATPGAVSAARASIEQSAAAMAVGAVVANGVTAGSAPPPQLLQPAVVSASVETQSTVPNASFSTQTEVLAAVPSSSFAVQTEPEPAPMAVASASTGIQHSTPSTSLATQTEAAPALPPPPPTSSAATQTAAPPAVASTSTATDAEIAPVMPAAAAGAVAGLAAGGAAGAASRSLGVDVAPVSSQPPPVSAFASPAAGEQLAGALESPSASILSESVTGDGAPASSATARSAAPASAPVPTTASQRYVNKLGEELERVMQVLPDDVSFIREVHDGAVVAPDMDPGVELFKLKKKFEVWKREFKEKLRTTEEVLRKIEHMESRNPASGGGVVAGGGNEALRPSQSVRVAGPTPGGGPHSAASGSGIGRGPATTSGPAHGGTPQAGADKKRGGTSSKLLGKLFSGGK</sequence>
<gene>
    <name evidence="9" type="ORF">CHLRE_09g416250v5</name>
</gene>
<feature type="compositionally biased region" description="Low complexity" evidence="7">
    <location>
        <begin position="1214"/>
        <end position="1230"/>
    </location>
</feature>
<accession>A0A2K3DG07</accession>
<comment type="similarity">
    <text evidence="6">Belongs to the TRAFAC class myosin-kinesin ATPase superfamily. Myosin family.</text>
</comment>
<dbReference type="GO" id="GO:0005737">
    <property type="term" value="C:cytoplasm"/>
    <property type="evidence" value="ECO:0000318"/>
    <property type="project" value="GO_Central"/>
</dbReference>
<evidence type="ECO:0000259" key="8">
    <source>
        <dbReference type="PROSITE" id="PS51456"/>
    </source>
</evidence>
<feature type="region of interest" description="Disordered" evidence="7">
    <location>
        <begin position="1432"/>
        <end position="1495"/>
    </location>
</feature>
<dbReference type="KEGG" id="cre:CHLRE_09g416250v5"/>
<keyword evidence="4 6" id="KW-0505">Motor protein</keyword>
<dbReference type="GO" id="GO:0015629">
    <property type="term" value="C:actin cytoskeleton"/>
    <property type="evidence" value="ECO:0000318"/>
    <property type="project" value="GO_Central"/>
</dbReference>
<feature type="region of interest" description="Actin-binding" evidence="6">
    <location>
        <begin position="613"/>
        <end position="635"/>
    </location>
</feature>
<dbReference type="Gene3D" id="1.10.10.820">
    <property type="match status" value="1"/>
</dbReference>
<organism evidence="9 10">
    <name type="scientific">Chlamydomonas reinhardtii</name>
    <name type="common">Chlamydomonas smithii</name>
    <dbReference type="NCBI Taxonomy" id="3055"/>
    <lineage>
        <taxon>Eukaryota</taxon>
        <taxon>Viridiplantae</taxon>
        <taxon>Chlorophyta</taxon>
        <taxon>core chlorophytes</taxon>
        <taxon>Chlorophyceae</taxon>
        <taxon>CS clade</taxon>
        <taxon>Chlamydomonadales</taxon>
        <taxon>Chlamydomonadaceae</taxon>
        <taxon>Chlamydomonas</taxon>
    </lineage>
</organism>
<keyword evidence="5 6" id="KW-0009">Actin-binding</keyword>
<evidence type="ECO:0000313" key="10">
    <source>
        <dbReference type="Proteomes" id="UP000006906"/>
    </source>
</evidence>
<dbReference type="RefSeq" id="XP_042921677.1">
    <property type="nucleotide sequence ID" value="XM_043066381.1"/>
</dbReference>